<sequence>MTVQDPSAPPVPFNRRLSGGRRLFPECSARRHGDRTSTAMPAGRTTDLHG</sequence>
<name>H3KGP2_9BURK</name>
<protein>
    <submittedName>
        <fullName evidence="2">Uncharacterized protein</fullName>
    </submittedName>
</protein>
<feature type="region of interest" description="Disordered" evidence="1">
    <location>
        <begin position="1"/>
        <end position="50"/>
    </location>
</feature>
<dbReference type="STRING" id="762967.HMPREF9440_01924"/>
<dbReference type="Proteomes" id="UP000004956">
    <property type="component" value="Unassembled WGS sequence"/>
</dbReference>
<evidence type="ECO:0000313" key="3">
    <source>
        <dbReference type="Proteomes" id="UP000004956"/>
    </source>
</evidence>
<organism evidence="2 3">
    <name type="scientific">Sutterella parvirubra YIT 11816</name>
    <dbReference type="NCBI Taxonomy" id="762967"/>
    <lineage>
        <taxon>Bacteria</taxon>
        <taxon>Pseudomonadati</taxon>
        <taxon>Pseudomonadota</taxon>
        <taxon>Betaproteobacteria</taxon>
        <taxon>Burkholderiales</taxon>
        <taxon>Sutterellaceae</taxon>
        <taxon>Sutterella</taxon>
    </lineage>
</organism>
<evidence type="ECO:0000313" key="2">
    <source>
        <dbReference type="EMBL" id="EHY30709.1"/>
    </source>
</evidence>
<dbReference type="HOGENOM" id="CLU_3123499_0_0_4"/>
<reference evidence="2 3" key="1">
    <citation type="submission" date="2011-11" db="EMBL/GenBank/DDBJ databases">
        <authorList>
            <person name="Weinstock G."/>
            <person name="Sodergren E."/>
            <person name="Clifton S."/>
            <person name="Fulton L."/>
            <person name="Fulton B."/>
            <person name="Courtney L."/>
            <person name="Fronick C."/>
            <person name="Harrison M."/>
            <person name="Strong C."/>
            <person name="Farmer C."/>
            <person name="Delahaunty K."/>
            <person name="Markovic C."/>
            <person name="Hall O."/>
            <person name="Minx P."/>
            <person name="Tomlinson C."/>
            <person name="Mitreva M."/>
            <person name="Hou S."/>
            <person name="Chen J."/>
            <person name="Wollam A."/>
            <person name="Pepin K.H."/>
            <person name="Johnson M."/>
            <person name="Bhonagiri V."/>
            <person name="Zhang X."/>
            <person name="Suruliraj S."/>
            <person name="Warren W."/>
            <person name="Chinwalla A."/>
            <person name="Mardis E.R."/>
            <person name="Wilson R.K."/>
        </authorList>
    </citation>
    <scope>NUCLEOTIDE SEQUENCE [LARGE SCALE GENOMIC DNA]</scope>
    <source>
        <strain evidence="2 3">YIT 11816</strain>
    </source>
</reference>
<proteinExistence type="predicted"/>
<gene>
    <name evidence="2" type="ORF">HMPREF9440_01924</name>
</gene>
<keyword evidence="3" id="KW-1185">Reference proteome</keyword>
<evidence type="ECO:0000256" key="1">
    <source>
        <dbReference type="SAM" id="MobiDB-lite"/>
    </source>
</evidence>
<dbReference type="AlphaFoldDB" id="H3KGP2"/>
<dbReference type="EMBL" id="AFBQ01000290">
    <property type="protein sequence ID" value="EHY30709.1"/>
    <property type="molecule type" value="Genomic_DNA"/>
</dbReference>
<comment type="caution">
    <text evidence="2">The sequence shown here is derived from an EMBL/GenBank/DDBJ whole genome shotgun (WGS) entry which is preliminary data.</text>
</comment>
<accession>H3KGP2</accession>